<protein>
    <recommendedName>
        <fullName evidence="2">ARC105/Med15 mediator subunit C-terminal domain-containing protein</fullName>
    </recommendedName>
</protein>
<evidence type="ECO:0000313" key="3">
    <source>
        <dbReference type="EMBL" id="CAJ0578752.1"/>
    </source>
</evidence>
<dbReference type="Proteomes" id="UP001177023">
    <property type="component" value="Unassembled WGS sequence"/>
</dbReference>
<evidence type="ECO:0000259" key="2">
    <source>
        <dbReference type="Pfam" id="PF21539"/>
    </source>
</evidence>
<feature type="non-terminal residue" evidence="3">
    <location>
        <position position="624"/>
    </location>
</feature>
<feature type="compositionally biased region" description="Polar residues" evidence="1">
    <location>
        <begin position="1"/>
        <end position="16"/>
    </location>
</feature>
<name>A0AA36D0G5_9BILA</name>
<dbReference type="Pfam" id="PF21539">
    <property type="entry name" value="Med15_C"/>
    <property type="match status" value="1"/>
</dbReference>
<dbReference type="EMBL" id="CATQJA010002654">
    <property type="protein sequence ID" value="CAJ0578752.1"/>
    <property type="molecule type" value="Genomic_DNA"/>
</dbReference>
<feature type="region of interest" description="Disordered" evidence="1">
    <location>
        <begin position="446"/>
        <end position="469"/>
    </location>
</feature>
<evidence type="ECO:0000313" key="4">
    <source>
        <dbReference type="Proteomes" id="UP001177023"/>
    </source>
</evidence>
<keyword evidence="4" id="KW-1185">Reference proteome</keyword>
<dbReference type="InterPro" id="IPR048386">
    <property type="entry name" value="Med15_C"/>
</dbReference>
<reference evidence="3" key="1">
    <citation type="submission" date="2023-06" db="EMBL/GenBank/DDBJ databases">
        <authorList>
            <person name="Delattre M."/>
        </authorList>
    </citation>
    <scope>NUCLEOTIDE SEQUENCE</scope>
    <source>
        <strain evidence="3">AF72</strain>
    </source>
</reference>
<gene>
    <name evidence="3" type="ORF">MSPICULIGERA_LOCUS16993</name>
</gene>
<feature type="region of interest" description="Disordered" evidence="1">
    <location>
        <begin position="222"/>
        <end position="298"/>
    </location>
</feature>
<proteinExistence type="predicted"/>
<feature type="domain" description="ARC105/Med15 mediator subunit C-terminal" evidence="2">
    <location>
        <begin position="499"/>
        <end position="601"/>
    </location>
</feature>
<feature type="compositionally biased region" description="Polar residues" evidence="1">
    <location>
        <begin position="226"/>
        <end position="260"/>
    </location>
</feature>
<comment type="caution">
    <text evidence="3">The sequence shown here is derived from an EMBL/GenBank/DDBJ whole genome shotgun (WGS) entry which is preliminary data.</text>
</comment>
<dbReference type="AlphaFoldDB" id="A0AA36D0G5"/>
<organism evidence="3 4">
    <name type="scientific">Mesorhabditis spiculigera</name>
    <dbReference type="NCBI Taxonomy" id="96644"/>
    <lineage>
        <taxon>Eukaryota</taxon>
        <taxon>Metazoa</taxon>
        <taxon>Ecdysozoa</taxon>
        <taxon>Nematoda</taxon>
        <taxon>Chromadorea</taxon>
        <taxon>Rhabditida</taxon>
        <taxon>Rhabditina</taxon>
        <taxon>Rhabditomorpha</taxon>
        <taxon>Rhabditoidea</taxon>
        <taxon>Rhabditidae</taxon>
        <taxon>Mesorhabditinae</taxon>
        <taxon>Mesorhabditis</taxon>
    </lineage>
</organism>
<accession>A0AA36D0G5</accession>
<evidence type="ECO:0000256" key="1">
    <source>
        <dbReference type="SAM" id="MobiDB-lite"/>
    </source>
</evidence>
<feature type="region of interest" description="Disordered" evidence="1">
    <location>
        <begin position="1"/>
        <end position="23"/>
    </location>
</feature>
<sequence length="624" mass="69928">RLRCCSSSRNQLSNPRMSYGTPGGYQTMVRGPMTGQLGPGPAQQPRMMMPTGGSSVPMGAAQAAPNRGPAMYAAQQMPMHAGQQMAPRQAYQMNNMQVNQQFAQMMQSFPPEIQMQINQEPDQSRKYSLAQYHWQQLTQQQQQRRRMMMQQQQAAGGMPQQMRPIRVPSSSSMTASPGMVHSQMSMMQPGTPIQGMGQPIMHHNPPSQGSSMQIMSVSPKPVQQYIDPQSGQLQPCQPTSATTSPATQLVGQSPSSQPKTPAQGIAMDPFADLQMPQFPQNSNPSSSGTNPGSNPAPSVVEAQMQQYKKKVKEMNLKFRDKIEKLIHKVKGDDGKHPVPPGLERYLEIMEEKRVVSIDFLDRIVGTLTRFFERSHPMYALHEAVRFRRTHPELENEPANPTPDRWEAVSHLKIQIPEQIQALYPEPRPGFGKRLASPRVQAAKRARLSLSQPEFKAPQQKESAQMQEQKPEVFDPISDEVLMKLPRVIPTRFEGAPWVIPEMAAQELVNSGLRWKVDQRPPCKDTPDVQLVIEGDKILTAPLRILLPHGYPNLSPQVLFSESFPKTSQVSVNLENHFRRIINLHGCKTLGQILVGWKAACERYNRPPSQNGFLNPHQNATKMFA</sequence>
<feature type="compositionally biased region" description="Low complexity" evidence="1">
    <location>
        <begin position="276"/>
        <end position="298"/>
    </location>
</feature>
<feature type="region of interest" description="Disordered" evidence="1">
    <location>
        <begin position="155"/>
        <end position="176"/>
    </location>
</feature>
<feature type="non-terminal residue" evidence="3">
    <location>
        <position position="1"/>
    </location>
</feature>